<accession>A0A8J7UJY1</accession>
<dbReference type="AlphaFoldDB" id="A0A8J7UJY1"/>
<comment type="similarity">
    <text evidence="2">Belongs to the rhizobiaceae omp19 lipoprotein family.</text>
</comment>
<reference evidence="10" key="1">
    <citation type="submission" date="2021-03" db="EMBL/GenBank/DDBJ databases">
        <title>Genome sequencing and assembly of Tianweitania sediminis.</title>
        <authorList>
            <person name="Chhetri G."/>
        </authorList>
    </citation>
    <scope>NUCLEOTIDE SEQUENCE</scope>
    <source>
        <strain evidence="10">Z8</strain>
    </source>
</reference>
<comment type="subcellular location">
    <subcellularLocation>
        <location evidence="1">Cell outer membrane</location>
        <topology evidence="1">Lipid-anchor</topology>
    </subcellularLocation>
</comment>
<organism evidence="10 11">
    <name type="scientific">Tianweitania sediminis</name>
    <dbReference type="NCBI Taxonomy" id="1502156"/>
    <lineage>
        <taxon>Bacteria</taxon>
        <taxon>Pseudomonadati</taxon>
        <taxon>Pseudomonadota</taxon>
        <taxon>Alphaproteobacteria</taxon>
        <taxon>Hyphomicrobiales</taxon>
        <taxon>Phyllobacteriaceae</taxon>
        <taxon>Tianweitania</taxon>
    </lineage>
</organism>
<comment type="caution">
    <text evidence="10">The sequence shown here is derived from an EMBL/GenBank/DDBJ whole genome shotgun (WGS) entry which is preliminary data.</text>
</comment>
<evidence type="ECO:0000256" key="7">
    <source>
        <dbReference type="ARBA" id="ARBA00023288"/>
    </source>
</evidence>
<evidence type="ECO:0000256" key="6">
    <source>
        <dbReference type="ARBA" id="ARBA00023237"/>
    </source>
</evidence>
<dbReference type="GO" id="GO:0009279">
    <property type="term" value="C:cell outer membrane"/>
    <property type="evidence" value="ECO:0007669"/>
    <property type="project" value="UniProtKB-SubCell"/>
</dbReference>
<dbReference type="InterPro" id="IPR010571">
    <property type="entry name" value="OM_lipoprot_Omp19_bac"/>
</dbReference>
<dbReference type="InterPro" id="IPR021140">
    <property type="entry name" value="Inh/Omp19"/>
</dbReference>
<evidence type="ECO:0000256" key="2">
    <source>
        <dbReference type="ARBA" id="ARBA00007138"/>
    </source>
</evidence>
<dbReference type="PROSITE" id="PS51257">
    <property type="entry name" value="PROKAR_LIPOPROTEIN"/>
    <property type="match status" value="1"/>
</dbReference>
<evidence type="ECO:0000313" key="10">
    <source>
        <dbReference type="EMBL" id="MBP0437812.1"/>
    </source>
</evidence>
<keyword evidence="4" id="KW-0472">Membrane</keyword>
<sequence length="177" mass="17554">MQIGKLGLVASTVVLLGAAGCQSERMASLNTRPAPLPAAPAGTVTAQQLPPPAPTTFPETPPPAPAPTTQVAALDPAAGAAAASTPVTEGAVAGVWNVSVAGQSCRVATPRTKFGQGFRAAPLRCPAPLDGVKSWAVQGNQVVLYNDGGSQVASLSSTGPEKFDGTTSSGSPVSLTR</sequence>
<name>A0A8J7UJY1_9HYPH</name>
<evidence type="ECO:0000256" key="8">
    <source>
        <dbReference type="SAM" id="MobiDB-lite"/>
    </source>
</evidence>
<evidence type="ECO:0000256" key="5">
    <source>
        <dbReference type="ARBA" id="ARBA00023139"/>
    </source>
</evidence>
<evidence type="ECO:0000256" key="3">
    <source>
        <dbReference type="ARBA" id="ARBA00022729"/>
    </source>
</evidence>
<gene>
    <name evidence="10" type="ORF">J5Y06_03965</name>
</gene>
<keyword evidence="6" id="KW-0998">Cell outer membrane</keyword>
<keyword evidence="5" id="KW-0564">Palmitate</keyword>
<evidence type="ECO:0000259" key="9">
    <source>
        <dbReference type="Pfam" id="PF02974"/>
    </source>
</evidence>
<dbReference type="EMBL" id="JAGIYY010000001">
    <property type="protein sequence ID" value="MBP0437812.1"/>
    <property type="molecule type" value="Genomic_DNA"/>
</dbReference>
<keyword evidence="7" id="KW-0449">Lipoprotein</keyword>
<evidence type="ECO:0000256" key="4">
    <source>
        <dbReference type="ARBA" id="ARBA00023136"/>
    </source>
</evidence>
<feature type="region of interest" description="Disordered" evidence="8">
    <location>
        <begin position="150"/>
        <end position="177"/>
    </location>
</feature>
<keyword evidence="11" id="KW-1185">Reference proteome</keyword>
<dbReference type="Proteomes" id="UP000666240">
    <property type="component" value="Unassembled WGS sequence"/>
</dbReference>
<protein>
    <submittedName>
        <fullName evidence="10">Protease inhibitor Inh/omp19 family protein</fullName>
    </submittedName>
</protein>
<feature type="compositionally biased region" description="Pro residues" evidence="8">
    <location>
        <begin position="49"/>
        <end position="66"/>
    </location>
</feature>
<proteinExistence type="inferred from homology"/>
<dbReference type="InterPro" id="IPR016085">
    <property type="entry name" value="Protease_inh_B-barrel_dom"/>
</dbReference>
<feature type="domain" description="Alkaline proteinase inhibitor/ Outer membrane lipoprotein Omp19" evidence="9">
    <location>
        <begin position="88"/>
        <end position="177"/>
    </location>
</feature>
<dbReference type="GO" id="GO:0004866">
    <property type="term" value="F:endopeptidase inhibitor activity"/>
    <property type="evidence" value="ECO:0007669"/>
    <property type="project" value="InterPro"/>
</dbReference>
<dbReference type="SUPFAM" id="SSF50882">
    <property type="entry name" value="beta-Barrel protease inhibitors"/>
    <property type="match status" value="1"/>
</dbReference>
<dbReference type="Pfam" id="PF02974">
    <property type="entry name" value="Inh"/>
    <property type="match status" value="1"/>
</dbReference>
<feature type="region of interest" description="Disordered" evidence="8">
    <location>
        <begin position="31"/>
        <end position="68"/>
    </location>
</feature>
<evidence type="ECO:0000313" key="11">
    <source>
        <dbReference type="Proteomes" id="UP000666240"/>
    </source>
</evidence>
<keyword evidence="3" id="KW-0732">Signal</keyword>
<dbReference type="RefSeq" id="WP_209333783.1">
    <property type="nucleotide sequence ID" value="NZ_JAGIYY010000001.1"/>
</dbReference>
<dbReference type="Gene3D" id="2.40.128.10">
    <property type="match status" value="1"/>
</dbReference>
<dbReference type="PIRSF" id="PIRSF034005">
    <property type="entry name" value="OM_lipoprot_Omp19_bac"/>
    <property type="match status" value="1"/>
</dbReference>
<evidence type="ECO:0000256" key="1">
    <source>
        <dbReference type="ARBA" id="ARBA00004459"/>
    </source>
</evidence>